<name>A0A554LJ18_9BACT</name>
<reference evidence="1 2" key="1">
    <citation type="submission" date="2017-07" db="EMBL/GenBank/DDBJ databases">
        <title>Mechanisms for carbon and nitrogen cycling indicate functional differentiation within the Candidate Phyla Radiation.</title>
        <authorList>
            <person name="Danczak R.E."/>
            <person name="Johnston M.D."/>
            <person name="Kenah C."/>
            <person name="Slattery M."/>
            <person name="Wrighton K.C."/>
            <person name="Wilkins M.J."/>
        </authorList>
    </citation>
    <scope>NUCLEOTIDE SEQUENCE [LARGE SCALE GENOMIC DNA]</scope>
    <source>
        <strain evidence="1">Licking1014_85</strain>
    </source>
</reference>
<organism evidence="1 2">
    <name type="scientific">Candidatus Berkelbacteria bacterium Licking1014_85</name>
    <dbReference type="NCBI Taxonomy" id="2017148"/>
    <lineage>
        <taxon>Bacteria</taxon>
        <taxon>Candidatus Berkelbacteria</taxon>
    </lineage>
</organism>
<evidence type="ECO:0000313" key="1">
    <source>
        <dbReference type="EMBL" id="TSC92860.1"/>
    </source>
</evidence>
<feature type="non-terminal residue" evidence="1">
    <location>
        <position position="48"/>
    </location>
</feature>
<protein>
    <submittedName>
        <fullName evidence="1">Uncharacterized protein</fullName>
    </submittedName>
</protein>
<dbReference type="AlphaFoldDB" id="A0A554LJ18"/>
<gene>
    <name evidence="1" type="ORF">CEN91_356</name>
</gene>
<proteinExistence type="predicted"/>
<dbReference type="EMBL" id="VMGI01000043">
    <property type="protein sequence ID" value="TSC92860.1"/>
    <property type="molecule type" value="Genomic_DNA"/>
</dbReference>
<evidence type="ECO:0000313" key="2">
    <source>
        <dbReference type="Proteomes" id="UP000315589"/>
    </source>
</evidence>
<sequence length="48" mass="5792">MKKYQKEIIKLTAREILLTMFDITTPFFEASSIYRRSTRKYLSSRSIE</sequence>
<comment type="caution">
    <text evidence="1">The sequence shown here is derived from an EMBL/GenBank/DDBJ whole genome shotgun (WGS) entry which is preliminary data.</text>
</comment>
<accession>A0A554LJ18</accession>
<dbReference type="Proteomes" id="UP000315589">
    <property type="component" value="Unassembled WGS sequence"/>
</dbReference>